<evidence type="ECO:0000259" key="7">
    <source>
        <dbReference type="Pfam" id="PF08281"/>
    </source>
</evidence>
<evidence type="ECO:0000256" key="5">
    <source>
        <dbReference type="SAM" id="MobiDB-lite"/>
    </source>
</evidence>
<evidence type="ECO:0000313" key="9">
    <source>
        <dbReference type="Proteomes" id="UP000503441"/>
    </source>
</evidence>
<feature type="domain" description="RNA polymerase sigma factor 70 region 4 type 2" evidence="7">
    <location>
        <begin position="5"/>
        <end position="51"/>
    </location>
</feature>
<dbReference type="InterPro" id="IPR036388">
    <property type="entry name" value="WH-like_DNA-bd_sf"/>
</dbReference>
<dbReference type="CDD" id="cd06171">
    <property type="entry name" value="Sigma70_r4"/>
    <property type="match status" value="1"/>
</dbReference>
<name>A0ABX6JUD5_9MICO</name>
<sequence>MRWAFARLPERWQEVLWQTQVEGASSKEIAALLRLSPSNVDQIAHRARERLRQEWIAAHISHSAAQTACIGVLEQIGALHAQRLTKRVRREIELHIAECDSCRKASAEYQHVSSHLGRALTAALFGGAVSGPVAAAQILEPADTAHAAPLDKVTATAQHGGSKVGAALIAAVTGIAAVVVMVGVLSQNQGIASQVPSPTGMKNITTQQSDSDAGTVEKPAAPKNETGQQVDRQAAAAKDAVVNRSPDRANTHPPVDIKEVTVIRPPETFWTGDRKQND</sequence>
<accession>A0ABX6JUD5</accession>
<keyword evidence="4" id="KW-0804">Transcription</keyword>
<evidence type="ECO:0000256" key="4">
    <source>
        <dbReference type="ARBA" id="ARBA00023163"/>
    </source>
</evidence>
<dbReference type="SUPFAM" id="SSF88659">
    <property type="entry name" value="Sigma3 and sigma4 domains of RNA polymerase sigma factors"/>
    <property type="match status" value="1"/>
</dbReference>
<dbReference type="InterPro" id="IPR013249">
    <property type="entry name" value="RNA_pol_sigma70_r4_t2"/>
</dbReference>
<reference evidence="8 9" key="1">
    <citation type="submission" date="2020-03" db="EMBL/GenBank/DDBJ databases">
        <title>Leucobacter sp. nov., isolated from beetles.</title>
        <authorList>
            <person name="Hyun D.-W."/>
            <person name="Bae J.-W."/>
        </authorList>
    </citation>
    <scope>NUCLEOTIDE SEQUENCE [LARGE SCALE GENOMIC DNA]</scope>
    <source>
        <strain evidence="8 9">HDW9A</strain>
    </source>
</reference>
<evidence type="ECO:0000256" key="2">
    <source>
        <dbReference type="ARBA" id="ARBA00023015"/>
    </source>
</evidence>
<keyword evidence="6" id="KW-0472">Membrane</keyword>
<evidence type="ECO:0000256" key="3">
    <source>
        <dbReference type="ARBA" id="ARBA00023082"/>
    </source>
</evidence>
<dbReference type="Gene3D" id="1.10.10.1320">
    <property type="entry name" value="Anti-sigma factor, zinc-finger domain"/>
    <property type="match status" value="1"/>
</dbReference>
<keyword evidence="6" id="KW-0812">Transmembrane</keyword>
<dbReference type="InterPro" id="IPR013324">
    <property type="entry name" value="RNA_pol_sigma_r3/r4-like"/>
</dbReference>
<dbReference type="Proteomes" id="UP000503441">
    <property type="component" value="Chromosome"/>
</dbReference>
<evidence type="ECO:0000256" key="6">
    <source>
        <dbReference type="SAM" id="Phobius"/>
    </source>
</evidence>
<dbReference type="RefSeq" id="WP_166328876.1">
    <property type="nucleotide sequence ID" value="NZ_CP049933.1"/>
</dbReference>
<comment type="similarity">
    <text evidence="1">Belongs to the sigma-70 factor family. ECF subfamily.</text>
</comment>
<keyword evidence="9" id="KW-1185">Reference proteome</keyword>
<dbReference type="Pfam" id="PF08281">
    <property type="entry name" value="Sigma70_r4_2"/>
    <property type="match status" value="1"/>
</dbReference>
<dbReference type="Gene3D" id="1.10.10.10">
    <property type="entry name" value="Winged helix-like DNA-binding domain superfamily/Winged helix DNA-binding domain"/>
    <property type="match status" value="1"/>
</dbReference>
<dbReference type="EMBL" id="CP049933">
    <property type="protein sequence ID" value="QIM17890.1"/>
    <property type="molecule type" value="Genomic_DNA"/>
</dbReference>
<feature type="region of interest" description="Disordered" evidence="5">
    <location>
        <begin position="193"/>
        <end position="278"/>
    </location>
</feature>
<gene>
    <name evidence="8" type="ORF">G7066_02865</name>
</gene>
<feature type="compositionally biased region" description="Polar residues" evidence="5">
    <location>
        <begin position="193"/>
        <end position="212"/>
    </location>
</feature>
<organism evidence="8 9">
    <name type="scientific">Leucobacter coleopterorum</name>
    <dbReference type="NCBI Taxonomy" id="2714933"/>
    <lineage>
        <taxon>Bacteria</taxon>
        <taxon>Bacillati</taxon>
        <taxon>Actinomycetota</taxon>
        <taxon>Actinomycetes</taxon>
        <taxon>Micrococcales</taxon>
        <taxon>Microbacteriaceae</taxon>
        <taxon>Leucobacter</taxon>
    </lineage>
</organism>
<feature type="transmembrane region" description="Helical" evidence="6">
    <location>
        <begin position="164"/>
        <end position="185"/>
    </location>
</feature>
<dbReference type="InterPro" id="IPR041916">
    <property type="entry name" value="Anti_sigma_zinc_sf"/>
</dbReference>
<evidence type="ECO:0000256" key="1">
    <source>
        <dbReference type="ARBA" id="ARBA00010641"/>
    </source>
</evidence>
<keyword evidence="2" id="KW-0805">Transcription regulation</keyword>
<evidence type="ECO:0000313" key="8">
    <source>
        <dbReference type="EMBL" id="QIM17890.1"/>
    </source>
</evidence>
<keyword evidence="3" id="KW-0731">Sigma factor</keyword>
<proteinExistence type="inferred from homology"/>
<feature type="compositionally biased region" description="Basic and acidic residues" evidence="5">
    <location>
        <begin position="245"/>
        <end position="261"/>
    </location>
</feature>
<protein>
    <submittedName>
        <fullName evidence="8">Sigma-70 family RNA polymerase sigma factor</fullName>
    </submittedName>
</protein>
<keyword evidence="6" id="KW-1133">Transmembrane helix</keyword>